<gene>
    <name evidence="1" type="ORF">ACFPZN_04265</name>
</gene>
<evidence type="ECO:0000313" key="1">
    <source>
        <dbReference type="EMBL" id="MFC5744824.1"/>
    </source>
</evidence>
<dbReference type="Gene3D" id="6.10.140.1630">
    <property type="match status" value="1"/>
</dbReference>
<proteinExistence type="predicted"/>
<comment type="caution">
    <text evidence="1">The sequence shown here is derived from an EMBL/GenBank/DDBJ whole genome shotgun (WGS) entry which is preliminary data.</text>
</comment>
<name>A0ABW0ZT11_9ACTN</name>
<evidence type="ECO:0000313" key="2">
    <source>
        <dbReference type="Proteomes" id="UP001596074"/>
    </source>
</evidence>
<accession>A0ABW0ZT11</accession>
<dbReference type="EMBL" id="JBHSON010000004">
    <property type="protein sequence ID" value="MFC5744824.1"/>
    <property type="molecule type" value="Genomic_DNA"/>
</dbReference>
<protein>
    <recommendedName>
        <fullName evidence="3">Head fiber protein</fullName>
    </recommendedName>
</protein>
<reference evidence="2" key="1">
    <citation type="journal article" date="2019" name="Int. J. Syst. Evol. Microbiol.">
        <title>The Global Catalogue of Microorganisms (GCM) 10K type strain sequencing project: providing services to taxonomists for standard genome sequencing and annotation.</title>
        <authorList>
            <consortium name="The Broad Institute Genomics Platform"/>
            <consortium name="The Broad Institute Genome Sequencing Center for Infectious Disease"/>
            <person name="Wu L."/>
            <person name="Ma J."/>
        </authorList>
    </citation>
    <scope>NUCLEOTIDE SEQUENCE [LARGE SCALE GENOMIC DNA]</scope>
    <source>
        <strain evidence="2">KCTC 42087</strain>
    </source>
</reference>
<dbReference type="RefSeq" id="WP_378280323.1">
    <property type="nucleotide sequence ID" value="NZ_JBHSON010000004.1"/>
</dbReference>
<sequence>MASTAKGQPNGLATLDSSGHVPAAQLGDVGGFTQGAAVADVATANADATYGQPEADLINELKTKLNALLDSLRDAGLIDT</sequence>
<keyword evidence="2" id="KW-1185">Reference proteome</keyword>
<dbReference type="Proteomes" id="UP001596074">
    <property type="component" value="Unassembled WGS sequence"/>
</dbReference>
<evidence type="ECO:0008006" key="3">
    <source>
        <dbReference type="Google" id="ProtNLM"/>
    </source>
</evidence>
<organism evidence="1 2">
    <name type="scientific">Actinomadura rugatobispora</name>
    <dbReference type="NCBI Taxonomy" id="1994"/>
    <lineage>
        <taxon>Bacteria</taxon>
        <taxon>Bacillati</taxon>
        <taxon>Actinomycetota</taxon>
        <taxon>Actinomycetes</taxon>
        <taxon>Streptosporangiales</taxon>
        <taxon>Thermomonosporaceae</taxon>
        <taxon>Actinomadura</taxon>
    </lineage>
</organism>